<accession>A0A8B7ZR24</accession>
<dbReference type="OMA" id="PHWLAII"/>
<dbReference type="Pfam" id="PF22913">
    <property type="entry name" value="NBAS_11th"/>
    <property type="match status" value="1"/>
</dbReference>
<gene>
    <name evidence="10" type="primary">LOC110987452</name>
</gene>
<feature type="region of interest" description="Disordered" evidence="5">
    <location>
        <begin position="365"/>
        <end position="392"/>
    </location>
</feature>
<protein>
    <submittedName>
        <fullName evidence="10">Neuroblastoma-amplified sequence-like</fullName>
    </submittedName>
</protein>
<feature type="domain" description="NBAS subunit of NRZ tethering complex C-terminal" evidence="8">
    <location>
        <begin position="2023"/>
        <end position="2148"/>
    </location>
</feature>
<keyword evidence="3" id="KW-0256">Endoplasmic reticulum</keyword>
<evidence type="ECO:0000256" key="4">
    <source>
        <dbReference type="ARBA" id="ARBA00022927"/>
    </source>
</evidence>
<sequence>MATSTDINLSDKDDAENILYDLLVLAEWPKEPETLTTVIAEKPKGSLVGKLSSAAYRSAWTFLRSTGLPLRTSTPCSLPAALIKLINAQISWHMATTSNDRLLAILEESCIEIRSARDDYTSSLGKCSIPKDLYPQWRKLTWSPDATMLACSDSSGNVRVVDLMGSILFTIEKTSRQQQLPGTPLDLSCAVASLIFTQHKKSTKWSTELIVITYHGSLHSYLVSPTDGYVLNHCFQFGSEHPLGVSSAVYLHTRSLLLIGSCSQEEGQDAVTMATRHGISAWRRLDEEPYYKLVTDYSGEIKKSGSSRRLLRRMTSISIFHRVDKQDGIYKMCMSPEGKQLVTVHQSGLVSLWDVPSLKNRGIWSPESQPGYDEQNPNILIPSKKKPAEGQPASHSLIDVNFWSEKALILARYSGAVAVASTRHLTNLLGDSCEWFEPAPRVNIASDKGFLSIECESKTSALKRRRMPSDRDADDSKNQPPENEDGDDSDDDDDDEDVTMLTRTTKLMKQAMYFVTESDRFQPPRKRPKVVSRTYRLVSLQKTTPEELYARRIENEEYGEALVLARRFNLDADLVYQRQWRKARVSIAAIQDYLSKITKRAWVLHECLERVPDDIDAARELLQYGLSGTDLEALIAIGSGEDHGRFILSSDVDDEDNMDQLDHSQGTHQEPSTKEKRERLIGQVNFKSLTLEQRELCRCRLKLLTYLDRLQTYEVILGGGEAASRFYSDHFFKTFRSQNIVEAAMQFARDSDWQAVETLFTHHGNDLLPHWLMILNNFPETTSPTEYSSLLPEVSISSNANPEVLDWEMAEQREADWCEGENCQSAINPTPMDYGAFLYEDQPELAHFRAAKLSKVLLTDWYIWRAKAIERRSRQVDNAVELINLGIERNVQGLESLQDDLLTLEVVTYECQTEASITLDGLQSMTDVDKIHLMMNKSPKNMYVKNIKRWVIPFLERCEKQAPGQKKELMTQYMLTMAKEDLTNCVMIFENSKPTIPNGIIKESDYLMSLALQCVYASDRDDQLSHSLAILDCMPRRSFGMQSEEMSNLHNRLGHLSDHLRAAEILIKHDVPKPPRFIRDSETDEDQAKALMIRLSRQAARRKSPLNAGDWKQLLRDMLELQRKVYTCLEPQLCYEIYTESLLGSSSLSNIQLAGEMLTRSSSSSQDPVSTSGDHGGIASSATSRISYKRSVELVLSAAKEYFNSSADLMDSCMDLARCCLQLLHDCPPGVQEELDLIASLALLDDYNVSILPLQVRLCADRLELIQKVLSSMQSSYRDSKQLLRLAKLLRVSGTSEVERKGQVLLQVAEAALAAADYRAMHHTCIELIQAGYSPGWSVCYKLAKAEEFRDLTAKRELLAFSLAHCEEASLEVILKARNSLEMQILCLSVNVHSSSSVPTNPPATSAADDDHGEVAMETEIETQPLQHEDQTVLQAALGKTTAKTRQVLAATSTTTKAVLAAVGDRRWWKDTLKWMRPLAGGSHGTEEEYGVRGEGNVKMDHHGCHPFYRMVIDNHFVAMEQMNYGLYREMQIDRTPLKLSQDLLHAGLMEGTSEPNLVAQNEVLLQAALEVMTFDLTLGLCYLLALPNPLDAEHCFEQLPRTAMTLQLAAYYYALQIHHSAHPSQVTTLDPAYRLTPSKLIDQVVSQVTGDSGRDWSEEQKGLVSQLQHYVELLADFTQAEALRALGRGVDVARFTQDSNYKHETILGLAMTTEEEVYKLSVSLAQRYQLPLWEVYMTHLEYLFSDSGMSTPKLEEYVTNANILPTLVSQPSDFYDRLNLYVFPTIEGNDHNRLIYYYSLLLNCGSKAKGDSVTPEMHIKSLKKLKAAAPGLDYKSLLDSQNDPVDVIGPVLSGSNVHVIAKLAAKIPLQGGGNVSSSQVFLAYIIKLFWEGDQGNRRIPESTADWLHRYEACGEFFARLGPADFTAFIANVVFREKSIQKLDLECRQNVANRALKFSRQQSGKHKLAAATGNFTLDLAMEKLQQYVRHLQSLESEGVQALIQYDQEMSTSYTVKYDLTQGDPDKLRTFLVDLLSGGATLELTSRLLKLASLDRATPLSAIQHTLQTLLSLLKGESDGAMIGAELKEEPLDMMEVVLRTVSKHEQQGGKMVSASQILDVLRPFYSDSTIDAKLRIDVLLILEKTFELGKEEALLLLFYRTEALVSSLWEQQVVEADVATEDARDKLFSLLLRNSHSMEQLVTLSRLLQQWPPLQRTELSNGPAHHPWVELLVAWIQHPDSSLHDDTLLDLFEYFHMYSTITTECVEVLYQELVAQGSMLTAMKLILITKETRLYPVLLDYLHQEKQVRLGGLDIACSDMYTPV</sequence>
<proteinExistence type="predicted"/>
<organism evidence="9 10">
    <name type="scientific">Acanthaster planci</name>
    <name type="common">Crown-of-thorns starfish</name>
    <dbReference type="NCBI Taxonomy" id="133434"/>
    <lineage>
        <taxon>Eukaryota</taxon>
        <taxon>Metazoa</taxon>
        <taxon>Echinodermata</taxon>
        <taxon>Eleutherozoa</taxon>
        <taxon>Asterozoa</taxon>
        <taxon>Asteroidea</taxon>
        <taxon>Valvatacea</taxon>
        <taxon>Valvatida</taxon>
        <taxon>Acanthasteridae</taxon>
        <taxon>Acanthaster</taxon>
    </lineage>
</organism>
<feature type="domain" description="Sec39" evidence="6">
    <location>
        <begin position="1082"/>
        <end position="1388"/>
    </location>
</feature>
<dbReference type="Pfam" id="PF15492">
    <property type="entry name" value="Nbas_N"/>
    <property type="match status" value="1"/>
</dbReference>
<evidence type="ECO:0000259" key="7">
    <source>
        <dbReference type="Pfam" id="PF15492"/>
    </source>
</evidence>
<evidence type="ECO:0000256" key="3">
    <source>
        <dbReference type="ARBA" id="ARBA00022824"/>
    </source>
</evidence>
<dbReference type="Gene3D" id="2.130.10.10">
    <property type="entry name" value="YVTN repeat-like/Quinoprotein amine dehydrogenase"/>
    <property type="match status" value="1"/>
</dbReference>
<dbReference type="Proteomes" id="UP000694845">
    <property type="component" value="Unplaced"/>
</dbReference>
<dbReference type="CTD" id="51594"/>
<dbReference type="KEGG" id="aplc:110987452"/>
<feature type="region of interest" description="Disordered" evidence="5">
    <location>
        <begin position="657"/>
        <end position="676"/>
    </location>
</feature>
<comment type="subcellular location">
    <subcellularLocation>
        <location evidence="1">Endoplasmic reticulum</location>
    </subcellularLocation>
</comment>
<evidence type="ECO:0000313" key="9">
    <source>
        <dbReference type="Proteomes" id="UP000694845"/>
    </source>
</evidence>
<evidence type="ECO:0000256" key="2">
    <source>
        <dbReference type="ARBA" id="ARBA00022448"/>
    </source>
</evidence>
<evidence type="ECO:0000259" key="6">
    <source>
        <dbReference type="Pfam" id="PF08314"/>
    </source>
</evidence>
<dbReference type="GO" id="GO:0006890">
    <property type="term" value="P:retrograde vesicle-mediated transport, Golgi to endoplasmic reticulum"/>
    <property type="evidence" value="ECO:0007669"/>
    <property type="project" value="InterPro"/>
</dbReference>
<dbReference type="OrthoDB" id="19988at2759"/>
<evidence type="ECO:0000256" key="1">
    <source>
        <dbReference type="ARBA" id="ARBA00004240"/>
    </source>
</evidence>
<evidence type="ECO:0000313" key="10">
    <source>
        <dbReference type="RefSeq" id="XP_022105886.1"/>
    </source>
</evidence>
<dbReference type="PANTHER" id="PTHR15922:SF2">
    <property type="entry name" value="NBAS SUBUNIT OF NRZ TETHERING COMPLEX"/>
    <property type="match status" value="1"/>
</dbReference>
<dbReference type="InterPro" id="IPR054751">
    <property type="entry name" value="NBAS_C"/>
</dbReference>
<dbReference type="PANTHER" id="PTHR15922">
    <property type="entry name" value="NEUROBLASTOMA-AMPLIFIED SEQUENCE"/>
    <property type="match status" value="1"/>
</dbReference>
<dbReference type="GO" id="GO:0070939">
    <property type="term" value="C:Dsl1/NZR complex"/>
    <property type="evidence" value="ECO:0007669"/>
    <property type="project" value="TreeGrafter"/>
</dbReference>
<dbReference type="InterPro" id="IPR013244">
    <property type="entry name" value="Sec39_domain"/>
</dbReference>
<feature type="compositionally biased region" description="Acidic residues" evidence="5">
    <location>
        <begin position="482"/>
        <end position="497"/>
    </location>
</feature>
<feature type="compositionally biased region" description="Basic and acidic residues" evidence="5">
    <location>
        <begin position="467"/>
        <end position="477"/>
    </location>
</feature>
<dbReference type="InterPro" id="IPR001680">
    <property type="entry name" value="WD40_rpt"/>
</dbReference>
<keyword evidence="4" id="KW-0653">Protein transport</keyword>
<dbReference type="SMART" id="SM00320">
    <property type="entry name" value="WD40"/>
    <property type="match status" value="2"/>
</dbReference>
<evidence type="ECO:0000259" key="8">
    <source>
        <dbReference type="Pfam" id="PF22913"/>
    </source>
</evidence>
<keyword evidence="2" id="KW-0813">Transport</keyword>
<dbReference type="GO" id="GO:0000149">
    <property type="term" value="F:SNARE binding"/>
    <property type="evidence" value="ECO:0007669"/>
    <property type="project" value="TreeGrafter"/>
</dbReference>
<feature type="domain" description="Neuroblastoma-amplified sequence N-terminal" evidence="7">
    <location>
        <begin position="92"/>
        <end position="378"/>
    </location>
</feature>
<reference evidence="10" key="1">
    <citation type="submission" date="2025-08" db="UniProtKB">
        <authorList>
            <consortium name="RefSeq"/>
        </authorList>
    </citation>
    <scope>IDENTIFICATION</scope>
</reference>
<dbReference type="InterPro" id="IPR029145">
    <property type="entry name" value="NBAS_N"/>
</dbReference>
<dbReference type="Pfam" id="PF08314">
    <property type="entry name" value="Sec39"/>
    <property type="match status" value="2"/>
</dbReference>
<dbReference type="GO" id="GO:0015031">
    <property type="term" value="P:protein transport"/>
    <property type="evidence" value="ECO:0007669"/>
    <property type="project" value="UniProtKB-KW"/>
</dbReference>
<feature type="domain" description="Sec39" evidence="6">
    <location>
        <begin position="744"/>
        <end position="1016"/>
    </location>
</feature>
<dbReference type="GeneID" id="110987452"/>
<feature type="region of interest" description="Disordered" evidence="5">
    <location>
        <begin position="461"/>
        <end position="497"/>
    </location>
</feature>
<dbReference type="InterPro" id="IPR036322">
    <property type="entry name" value="WD40_repeat_dom_sf"/>
</dbReference>
<dbReference type="RefSeq" id="XP_022105886.1">
    <property type="nucleotide sequence ID" value="XM_022250194.1"/>
</dbReference>
<evidence type="ECO:0000256" key="5">
    <source>
        <dbReference type="SAM" id="MobiDB-lite"/>
    </source>
</evidence>
<name>A0A8B7ZR24_ACAPL</name>
<dbReference type="InterPro" id="IPR015943">
    <property type="entry name" value="WD40/YVTN_repeat-like_dom_sf"/>
</dbReference>
<dbReference type="SUPFAM" id="SSF50978">
    <property type="entry name" value="WD40 repeat-like"/>
    <property type="match status" value="1"/>
</dbReference>
<keyword evidence="9" id="KW-1185">Reference proteome</keyword>